<dbReference type="Proteomes" id="UP001163835">
    <property type="component" value="Unassembled WGS sequence"/>
</dbReference>
<comment type="caution">
    <text evidence="1">The sequence shown here is derived from an EMBL/GenBank/DDBJ whole genome shotgun (WGS) entry which is preliminary data.</text>
</comment>
<protein>
    <submittedName>
        <fullName evidence="1">Uncharacterized protein</fullName>
    </submittedName>
</protein>
<sequence length="311" mass="35977">MPEDDIENSRYPSRDIRYFPYDTSRRRSHHRSRSRSPSYFLERREAVRTTALSVKLLIGSPNNTFVARETSQLQATTTKRQRNSNDVGDRSDVDLGSDDDGVYVTMKVTKREQEKILQCRRERDRGHEWRQRRSREYIEHDKNGPHNDSSPKMERGGSSRTEFFGPNMFGRAQHFSITGGNLSVVTGDQTIRRFPNPRLPHPIPRDHPYGNNSHKDRDERDNRYSPSSRSKPSRNESYASSVVKVLGPNAFTYAKDFRIHGADVSAVDGDQTVVYRQRRADMYANNHRHTYTDPVFREDLPKAIEASSSTL</sequence>
<accession>A0ACC1TS83</accession>
<keyword evidence="2" id="KW-1185">Reference proteome</keyword>
<name>A0ACC1TS83_9AGAR</name>
<proteinExistence type="predicted"/>
<evidence type="ECO:0000313" key="1">
    <source>
        <dbReference type="EMBL" id="KAJ3807620.1"/>
    </source>
</evidence>
<dbReference type="EMBL" id="MU795289">
    <property type="protein sequence ID" value="KAJ3807620.1"/>
    <property type="molecule type" value="Genomic_DNA"/>
</dbReference>
<reference evidence="1" key="1">
    <citation type="submission" date="2022-09" db="EMBL/GenBank/DDBJ databases">
        <title>A Global Phylogenomic Analysis of the Shiitake Genus Lentinula.</title>
        <authorList>
            <consortium name="DOE Joint Genome Institute"/>
            <person name="Sierra-Patev S."/>
            <person name="Min B."/>
            <person name="Naranjo-Ortiz M."/>
            <person name="Looney B."/>
            <person name="Konkel Z."/>
            <person name="Slot J.C."/>
            <person name="Sakamoto Y."/>
            <person name="Steenwyk J.L."/>
            <person name="Rokas A."/>
            <person name="Carro J."/>
            <person name="Camarero S."/>
            <person name="Ferreira P."/>
            <person name="Molpeceres G."/>
            <person name="Ruiz-Duenas F.J."/>
            <person name="Serrano A."/>
            <person name="Henrissat B."/>
            <person name="Drula E."/>
            <person name="Hughes K.W."/>
            <person name="Mata J.L."/>
            <person name="Ishikawa N.K."/>
            <person name="Vargas-Isla R."/>
            <person name="Ushijima S."/>
            <person name="Smith C.A."/>
            <person name="Ahrendt S."/>
            <person name="Andreopoulos W."/>
            <person name="He G."/>
            <person name="Labutti K."/>
            <person name="Lipzen A."/>
            <person name="Ng V."/>
            <person name="Riley R."/>
            <person name="Sandor L."/>
            <person name="Barry K."/>
            <person name="Martinez A.T."/>
            <person name="Xiao Y."/>
            <person name="Gibbons J.G."/>
            <person name="Terashima K."/>
            <person name="Grigoriev I.V."/>
            <person name="Hibbett D.S."/>
        </authorList>
    </citation>
    <scope>NUCLEOTIDE SEQUENCE</scope>
    <source>
        <strain evidence="1">TMI1499</strain>
    </source>
</reference>
<gene>
    <name evidence="1" type="ORF">F5876DRAFT_79534</name>
</gene>
<organism evidence="1 2">
    <name type="scientific">Lentinula aff. lateritia</name>
    <dbReference type="NCBI Taxonomy" id="2804960"/>
    <lineage>
        <taxon>Eukaryota</taxon>
        <taxon>Fungi</taxon>
        <taxon>Dikarya</taxon>
        <taxon>Basidiomycota</taxon>
        <taxon>Agaricomycotina</taxon>
        <taxon>Agaricomycetes</taxon>
        <taxon>Agaricomycetidae</taxon>
        <taxon>Agaricales</taxon>
        <taxon>Marasmiineae</taxon>
        <taxon>Omphalotaceae</taxon>
        <taxon>Lentinula</taxon>
    </lineage>
</organism>
<evidence type="ECO:0000313" key="2">
    <source>
        <dbReference type="Proteomes" id="UP001163835"/>
    </source>
</evidence>